<evidence type="ECO:0000313" key="2">
    <source>
        <dbReference type="Proteomes" id="UP000578531"/>
    </source>
</evidence>
<organism evidence="1 2">
    <name type="scientific">Letharia columbiana</name>
    <dbReference type="NCBI Taxonomy" id="112416"/>
    <lineage>
        <taxon>Eukaryota</taxon>
        <taxon>Fungi</taxon>
        <taxon>Dikarya</taxon>
        <taxon>Ascomycota</taxon>
        <taxon>Pezizomycotina</taxon>
        <taxon>Lecanoromycetes</taxon>
        <taxon>OSLEUM clade</taxon>
        <taxon>Lecanoromycetidae</taxon>
        <taxon>Lecanorales</taxon>
        <taxon>Lecanorineae</taxon>
        <taxon>Parmeliaceae</taxon>
        <taxon>Letharia</taxon>
    </lineage>
</organism>
<dbReference type="RefSeq" id="XP_037170618.1">
    <property type="nucleotide sequence ID" value="XM_037302039.1"/>
</dbReference>
<dbReference type="OrthoDB" id="1274115at2759"/>
<dbReference type="GeneID" id="59281768"/>
<gene>
    <name evidence="1" type="ORF">HO173_000088</name>
</gene>
<sequence>MVRSEGKAAGKTIPAIFRVGADAVEKLRGNCSKKMEICDEWEAFSNDTKFDPQE</sequence>
<reference evidence="1 2" key="1">
    <citation type="journal article" date="2020" name="Genomics">
        <title>Complete, high-quality genomes from long-read metagenomic sequencing of two wolf lichen thalli reveals enigmatic genome architecture.</title>
        <authorList>
            <person name="McKenzie S.K."/>
            <person name="Walston R.F."/>
            <person name="Allen J.L."/>
        </authorList>
    </citation>
    <scope>NUCLEOTIDE SEQUENCE [LARGE SCALE GENOMIC DNA]</scope>
    <source>
        <strain evidence="1">WasteWater2</strain>
    </source>
</reference>
<dbReference type="EMBL" id="JACCJC010000001">
    <property type="protein sequence ID" value="KAF6241378.1"/>
    <property type="molecule type" value="Genomic_DNA"/>
</dbReference>
<comment type="caution">
    <text evidence="1">The sequence shown here is derived from an EMBL/GenBank/DDBJ whole genome shotgun (WGS) entry which is preliminary data.</text>
</comment>
<name>A0A8H6LA31_9LECA</name>
<evidence type="ECO:0000313" key="1">
    <source>
        <dbReference type="EMBL" id="KAF6241378.1"/>
    </source>
</evidence>
<proteinExistence type="predicted"/>
<protein>
    <submittedName>
        <fullName evidence="1">Uncharacterized protein</fullName>
    </submittedName>
</protein>
<dbReference type="AlphaFoldDB" id="A0A8H6LA31"/>
<keyword evidence="2" id="KW-1185">Reference proteome</keyword>
<accession>A0A8H6LA31</accession>
<dbReference type="Proteomes" id="UP000578531">
    <property type="component" value="Unassembled WGS sequence"/>
</dbReference>